<gene>
    <name evidence="1" type="ORF">RS86_01098</name>
</gene>
<name>A0A0F0LS36_9MICO</name>
<dbReference type="EMBL" id="JYIX01000029">
    <property type="protein sequence ID" value="KJL34311.1"/>
    <property type="molecule type" value="Genomic_DNA"/>
</dbReference>
<dbReference type="PATRIC" id="fig|582680.6.peg.1130"/>
<evidence type="ECO:0000313" key="1">
    <source>
        <dbReference type="EMBL" id="KJL34311.1"/>
    </source>
</evidence>
<organism evidence="1 2">
    <name type="scientific">Microbacterium azadirachtae</name>
    <dbReference type="NCBI Taxonomy" id="582680"/>
    <lineage>
        <taxon>Bacteria</taxon>
        <taxon>Bacillati</taxon>
        <taxon>Actinomycetota</taxon>
        <taxon>Actinomycetes</taxon>
        <taxon>Micrococcales</taxon>
        <taxon>Microbacteriaceae</taxon>
        <taxon>Microbacterium</taxon>
    </lineage>
</organism>
<dbReference type="Proteomes" id="UP000033740">
    <property type="component" value="Unassembled WGS sequence"/>
</dbReference>
<proteinExistence type="predicted"/>
<comment type="caution">
    <text evidence="1">The sequence shown here is derived from an EMBL/GenBank/DDBJ whole genome shotgun (WGS) entry which is preliminary data.</text>
</comment>
<accession>A0A0F0LS36</accession>
<sequence>MKDSGAGQPPTPGSRVPTVVFYDIRHEAATRVRAVLRSVARFRGIPAREGHGFRRGFRASPTQHSFAVDAFLTRQANPNLTPPLDTEYLAAQVHTHLSGALGTGTEHTTAGALITAAEALPDGADKATPLRSALIHAIRAAR</sequence>
<evidence type="ECO:0000313" key="2">
    <source>
        <dbReference type="Proteomes" id="UP000033740"/>
    </source>
</evidence>
<reference evidence="1 2" key="1">
    <citation type="submission" date="2015-02" db="EMBL/GenBank/DDBJ databases">
        <title>Draft genome sequences of ten Microbacterium spp. with emphasis on heavy metal contaminated environments.</title>
        <authorList>
            <person name="Corretto E."/>
        </authorList>
    </citation>
    <scope>NUCLEOTIDE SEQUENCE [LARGE SCALE GENOMIC DNA]</scope>
    <source>
        <strain evidence="1 2">ARN176</strain>
    </source>
</reference>
<keyword evidence="2" id="KW-1185">Reference proteome</keyword>
<dbReference type="AlphaFoldDB" id="A0A0F0LS36"/>
<protein>
    <submittedName>
        <fullName evidence="1">Uncharacterized protein</fullName>
    </submittedName>
</protein>